<evidence type="ECO:0000313" key="4">
    <source>
        <dbReference type="Proteomes" id="UP000823941"/>
    </source>
</evidence>
<evidence type="ECO:0000313" key="3">
    <source>
        <dbReference type="EMBL" id="KAG7299987.1"/>
    </source>
</evidence>
<accession>A0ABQ7Q420</accession>
<comment type="caution">
    <text evidence="3">The sequence shown here is derived from an EMBL/GenBank/DDBJ whole genome shotgun (WGS) entry which is preliminary data.</text>
</comment>
<feature type="compositionally biased region" description="Basic residues" evidence="1">
    <location>
        <begin position="301"/>
        <end position="311"/>
    </location>
</feature>
<dbReference type="PANTHER" id="PTHR33273">
    <property type="entry name" value="DOMAIN-CONTAINING PROTEIN, PUTATIVE-RELATED"/>
    <property type="match status" value="1"/>
</dbReference>
<feature type="region of interest" description="Disordered" evidence="1">
    <location>
        <begin position="293"/>
        <end position="375"/>
    </location>
</feature>
<gene>
    <name evidence="3" type="ORF">JYU34_017022</name>
</gene>
<feature type="compositionally biased region" description="Polar residues" evidence="1">
    <location>
        <begin position="60"/>
        <end position="69"/>
    </location>
</feature>
<dbReference type="InterPro" id="IPR006579">
    <property type="entry name" value="Pre_C2HC_dom"/>
</dbReference>
<name>A0ABQ7Q420_PLUXY</name>
<feature type="domain" description="Pre-C2HC" evidence="2">
    <location>
        <begin position="163"/>
        <end position="232"/>
    </location>
</feature>
<proteinExistence type="predicted"/>
<keyword evidence="4" id="KW-1185">Reference proteome</keyword>
<organism evidence="3 4">
    <name type="scientific">Plutella xylostella</name>
    <name type="common">Diamondback moth</name>
    <name type="synonym">Plutella maculipennis</name>
    <dbReference type="NCBI Taxonomy" id="51655"/>
    <lineage>
        <taxon>Eukaryota</taxon>
        <taxon>Metazoa</taxon>
        <taxon>Ecdysozoa</taxon>
        <taxon>Arthropoda</taxon>
        <taxon>Hexapoda</taxon>
        <taxon>Insecta</taxon>
        <taxon>Pterygota</taxon>
        <taxon>Neoptera</taxon>
        <taxon>Endopterygota</taxon>
        <taxon>Lepidoptera</taxon>
        <taxon>Glossata</taxon>
        <taxon>Ditrysia</taxon>
        <taxon>Yponomeutoidea</taxon>
        <taxon>Plutellidae</taxon>
        <taxon>Plutella</taxon>
    </lineage>
</organism>
<evidence type="ECO:0000259" key="2">
    <source>
        <dbReference type="SMART" id="SM00596"/>
    </source>
</evidence>
<dbReference type="Proteomes" id="UP000823941">
    <property type="component" value="Chromosome 22"/>
</dbReference>
<reference evidence="3 4" key="1">
    <citation type="submission" date="2021-06" db="EMBL/GenBank/DDBJ databases">
        <title>A haploid diamondback moth (Plutella xylostella L.) genome assembly resolves 31 chromosomes and identifies a diamide resistance mutation.</title>
        <authorList>
            <person name="Ward C.M."/>
            <person name="Perry K.D."/>
            <person name="Baker G."/>
            <person name="Powis K."/>
            <person name="Heckel D.G."/>
            <person name="Baxter S.W."/>
        </authorList>
    </citation>
    <scope>NUCLEOTIDE SEQUENCE [LARGE SCALE GENOMIC DNA]</scope>
    <source>
        <strain evidence="3 4">LV</strain>
        <tissue evidence="3">Single pupa</tissue>
    </source>
</reference>
<feature type="compositionally biased region" description="Pro residues" evidence="1">
    <location>
        <begin position="349"/>
        <end position="367"/>
    </location>
</feature>
<evidence type="ECO:0000256" key="1">
    <source>
        <dbReference type="SAM" id="MobiDB-lite"/>
    </source>
</evidence>
<dbReference type="SMART" id="SM00596">
    <property type="entry name" value="PRE_C2HC"/>
    <property type="match status" value="1"/>
</dbReference>
<dbReference type="EMBL" id="JAHIBW010000022">
    <property type="protein sequence ID" value="KAG7299987.1"/>
    <property type="molecule type" value="Genomic_DNA"/>
</dbReference>
<feature type="region of interest" description="Disordered" evidence="1">
    <location>
        <begin position="1"/>
        <end position="82"/>
    </location>
</feature>
<sequence length="402" mass="43934">MSLPCAQPDSRSPSPEAMEVASISESPASPDDGFTTVTRGKRKAKSPSPTSLHAAKAVRPSTSPISSAQVAPKAPKPYKPPSLVIRDKGQWNSVSQALAARRIGFTKAKNARDGILVSVPTSDDHRSLTRYLDERGIEYYHWELPEDRRLRVVIRGVPKEIDSALIRDDLRSQGIPALEVHRMYGRSKSTVYDMVLVILELSPEGKRIFDIKAVCQISGLRIEKPYKRSSPNQCHNCQSYGHSSRNCHIRSRCVKCLGDHHTKDCPRPKDPKECTEAPGCVLCGTLGHTASYGGCPQRPRPQTRRGSKKPKQAVQTSPAPPVHVVENSPPPPNAWVKPPTMTSAAKPRPAAPPVNKPSPPVNKPSPVHPQAKKVTADKADLHAALRDCLKVLATVLSQLDKE</sequence>
<dbReference type="PANTHER" id="PTHR33273:SF2">
    <property type="entry name" value="ENDONUCLEASE_EXONUCLEASE_PHOSPHATASE DOMAIN-CONTAINING PROTEIN"/>
    <property type="match status" value="1"/>
</dbReference>
<protein>
    <recommendedName>
        <fullName evidence="2">Pre-C2HC domain-containing protein</fullName>
    </recommendedName>
</protein>
<dbReference type="Pfam" id="PF07530">
    <property type="entry name" value="PRE_C2HC"/>
    <property type="match status" value="1"/>
</dbReference>